<dbReference type="OrthoDB" id="9812993at2"/>
<dbReference type="PROSITE" id="PS50977">
    <property type="entry name" value="HTH_TETR_2"/>
    <property type="match status" value="1"/>
</dbReference>
<evidence type="ECO:0000259" key="4">
    <source>
        <dbReference type="PROSITE" id="PS50977"/>
    </source>
</evidence>
<gene>
    <name evidence="5" type="ORF">SAMN04488054_10478</name>
</gene>
<dbReference type="InterPro" id="IPR050624">
    <property type="entry name" value="HTH-type_Tx_Regulator"/>
</dbReference>
<name>A0A1I4K2P5_9BACI</name>
<dbReference type="SUPFAM" id="SSF46689">
    <property type="entry name" value="Homeodomain-like"/>
    <property type="match status" value="1"/>
</dbReference>
<dbReference type="PANTHER" id="PTHR43479">
    <property type="entry name" value="ACREF/ENVCD OPERON REPRESSOR-RELATED"/>
    <property type="match status" value="1"/>
</dbReference>
<dbReference type="Gene3D" id="1.10.357.10">
    <property type="entry name" value="Tetracycline Repressor, domain 2"/>
    <property type="match status" value="1"/>
</dbReference>
<evidence type="ECO:0000313" key="6">
    <source>
        <dbReference type="Proteomes" id="UP000199668"/>
    </source>
</evidence>
<dbReference type="STRING" id="266892.SAMN04488054_10478"/>
<organism evidence="5 6">
    <name type="scientific">Salibacterium qingdaonense</name>
    <dbReference type="NCBI Taxonomy" id="266892"/>
    <lineage>
        <taxon>Bacteria</taxon>
        <taxon>Bacillati</taxon>
        <taxon>Bacillota</taxon>
        <taxon>Bacilli</taxon>
        <taxon>Bacillales</taxon>
        <taxon>Bacillaceae</taxon>
    </lineage>
</organism>
<dbReference type="RefSeq" id="WP_090925960.1">
    <property type="nucleotide sequence ID" value="NZ_FOTY01000004.1"/>
</dbReference>
<evidence type="ECO:0000256" key="3">
    <source>
        <dbReference type="PROSITE-ProRule" id="PRU00335"/>
    </source>
</evidence>
<dbReference type="Pfam" id="PF00440">
    <property type="entry name" value="TetR_N"/>
    <property type="match status" value="1"/>
</dbReference>
<evidence type="ECO:0000256" key="2">
    <source>
        <dbReference type="ARBA" id="ARBA00023125"/>
    </source>
</evidence>
<dbReference type="InterPro" id="IPR023772">
    <property type="entry name" value="DNA-bd_HTH_TetR-type_CS"/>
</dbReference>
<dbReference type="PROSITE" id="PS01081">
    <property type="entry name" value="HTH_TETR_1"/>
    <property type="match status" value="1"/>
</dbReference>
<dbReference type="AlphaFoldDB" id="A0A1I4K2P5"/>
<dbReference type="InterPro" id="IPR001647">
    <property type="entry name" value="HTH_TetR"/>
</dbReference>
<feature type="domain" description="HTH tetR-type" evidence="4">
    <location>
        <begin position="1"/>
        <end position="61"/>
    </location>
</feature>
<dbReference type="InterPro" id="IPR009057">
    <property type="entry name" value="Homeodomain-like_sf"/>
</dbReference>
<feature type="DNA-binding region" description="H-T-H motif" evidence="3">
    <location>
        <begin position="24"/>
        <end position="43"/>
    </location>
</feature>
<dbReference type="PANTHER" id="PTHR43479:SF22">
    <property type="entry name" value="TRANSCRIPTIONAL REGULATOR, TETR FAMILY"/>
    <property type="match status" value="1"/>
</dbReference>
<dbReference type="Proteomes" id="UP000199668">
    <property type="component" value="Unassembled WGS sequence"/>
</dbReference>
<proteinExistence type="predicted"/>
<keyword evidence="1" id="KW-0678">Repressor</keyword>
<sequence>MDKHEAIIQTALQMFSEKGYFSTSVQEIVSSCGISKGSFYNYFASKEDLLMEVFRYNHQQILKKAENLHMDETLSVKKQLIKMISMELEGMADNREFFLLLQKVVSVQEHKKLMPLMKRTKAAMIRLHKDWLLKVYGEDIRTQIWDHVLFLQGAMKEYITLLKEHNTSVDPEKFAGGIIAKLDVLVKYGNHLDPILTDEWMSEYEKIAEHPDMKTSEEKREDQLAAVKTQIHHLSESIGIKEELTNAILLLEEEWKTPDPRSFLMNALFDFLTRPGLEKQVETLKDFYYQKQNESKEGR</sequence>
<dbReference type="PRINTS" id="PR00455">
    <property type="entry name" value="HTHTETR"/>
</dbReference>
<accession>A0A1I4K2P5</accession>
<protein>
    <submittedName>
        <fullName evidence="5">Transcriptional regulator, TetR family</fullName>
    </submittedName>
</protein>
<dbReference type="EMBL" id="FOTY01000004">
    <property type="protein sequence ID" value="SFL73035.1"/>
    <property type="molecule type" value="Genomic_DNA"/>
</dbReference>
<dbReference type="GO" id="GO:0003677">
    <property type="term" value="F:DNA binding"/>
    <property type="evidence" value="ECO:0007669"/>
    <property type="project" value="UniProtKB-UniRule"/>
</dbReference>
<reference evidence="5 6" key="1">
    <citation type="submission" date="2016-10" db="EMBL/GenBank/DDBJ databases">
        <authorList>
            <person name="de Groot N.N."/>
        </authorList>
    </citation>
    <scope>NUCLEOTIDE SEQUENCE [LARGE SCALE GENOMIC DNA]</scope>
    <source>
        <strain evidence="5 6">CGMCC 1.6134</strain>
    </source>
</reference>
<keyword evidence="6" id="KW-1185">Reference proteome</keyword>
<keyword evidence="2 3" id="KW-0238">DNA-binding</keyword>
<evidence type="ECO:0000256" key="1">
    <source>
        <dbReference type="ARBA" id="ARBA00022491"/>
    </source>
</evidence>
<evidence type="ECO:0000313" key="5">
    <source>
        <dbReference type="EMBL" id="SFL73035.1"/>
    </source>
</evidence>